<name>K0JUG3_SACES</name>
<dbReference type="eggNOG" id="COG5184">
    <property type="taxonomic scope" value="Bacteria"/>
</dbReference>
<organism evidence="3 4">
    <name type="scientific">Saccharothrix espanaensis (strain ATCC 51144 / DSM 44229 / JCM 9112 / NBRC 15066 / NRRL 15764)</name>
    <dbReference type="NCBI Taxonomy" id="1179773"/>
    <lineage>
        <taxon>Bacteria</taxon>
        <taxon>Bacillati</taxon>
        <taxon>Actinomycetota</taxon>
        <taxon>Actinomycetes</taxon>
        <taxon>Pseudonocardiales</taxon>
        <taxon>Pseudonocardiaceae</taxon>
        <taxon>Saccharothrix</taxon>
    </lineage>
</organism>
<keyword evidence="4" id="KW-1185">Reference proteome</keyword>
<dbReference type="EMBL" id="HE804045">
    <property type="protein sequence ID" value="CCH28449.1"/>
    <property type="molecule type" value="Genomic_DNA"/>
</dbReference>
<dbReference type="Gene3D" id="2.120.10.70">
    <property type="entry name" value="Fucose-specific lectin"/>
    <property type="match status" value="1"/>
</dbReference>
<gene>
    <name evidence="3" type="ordered locus">BN6_11230</name>
</gene>
<dbReference type="InterPro" id="IPR058502">
    <property type="entry name" value="PLL-like_beta-prop"/>
</dbReference>
<protein>
    <recommendedName>
        <fullName evidence="2">PLL-like beta propeller domain-containing protein</fullName>
    </recommendedName>
</protein>
<sequence length="760" mass="77801">MRSKEKVLSAKRFGTGLLAVAAAVLALVAVPSAPAAHADAGSGGGDYVQLNAHAQVLDTRDGTGTAKGPKGPASTTAFPVLGVGGVPTSGVGSVMVRVAILAPSAPTWLELWPDGTTRPTNLTAVTANAGEDLATFTAVKVGANGKIAVYNASGNTGIVVEVHGYFKSAQGTNGGGFVPVTHTRLIDTRSGLGTAKATIPAGGTRTVTLTGGLVPAGAQAAWVNLATPGTSAKGWFSYAPTGGSSRPVLNYVPGTTQQAAVIQLPADGKVTFTNKGTAAVDFMVNVQGYYTASATTGSGFRPVGQRLINTRTVGAGVPLAGKSTVDVQVAGTYGLPTRGIAGVAVTLIATPQVAGAGYLSAWPLGQADPGITVLDFKEKWRANTMVLKPGTDGKIRVRNGSAEEVHLIVDIQGWYAEPLPAVPVVPDSRTTIFQAAPVAGARVGTLEYAYTDNAGRVVFGHQQDVDNFGSVQWTVISGSEAFTGQPAIAQLPDGRIQVTAQNRDGDVWAATQTAAGAATWNAWADFGGSMAAAPSAVKVGGSLVQFAVDVDGKLWAYEQKGLVPFWRNLGDQDLVGGVTVVAVRDGVRVFGLDGSGAVRTVQYYNDGSLSGWTNLGGTGSAGTPAVVVRPGYQLQVFVRGGGGQIVSKVQDGAGTWPGDWTEIGTAPEGFAPAGAPAAVLDPSLGRVAVVVRGTDGEISKVWENSVGSNTWGTWSWLVEGVSDPAGTDPTVQPFANANGDSWLVTFRSPNGTPRFADRRW</sequence>
<dbReference type="PATRIC" id="fig|1179773.3.peg.1126"/>
<dbReference type="AlphaFoldDB" id="K0JUG3"/>
<feature type="chain" id="PRO_5038541422" description="PLL-like beta propeller domain-containing protein" evidence="1">
    <location>
        <begin position="36"/>
        <end position="760"/>
    </location>
</feature>
<dbReference type="eggNOG" id="COG3591">
    <property type="taxonomic scope" value="Bacteria"/>
</dbReference>
<evidence type="ECO:0000259" key="2">
    <source>
        <dbReference type="Pfam" id="PF26607"/>
    </source>
</evidence>
<dbReference type="BioCyc" id="SESP1179773:BN6_RS41595-MONOMER"/>
<proteinExistence type="predicted"/>
<feature type="domain" description="PLL-like beta propeller" evidence="2">
    <location>
        <begin position="578"/>
        <end position="724"/>
    </location>
</feature>
<accession>K0JUG3</accession>
<keyword evidence="1" id="KW-0732">Signal</keyword>
<evidence type="ECO:0000256" key="1">
    <source>
        <dbReference type="SAM" id="SignalP"/>
    </source>
</evidence>
<evidence type="ECO:0000313" key="3">
    <source>
        <dbReference type="EMBL" id="CCH28449.1"/>
    </source>
</evidence>
<dbReference type="HOGENOM" id="CLU_372051_0_0_11"/>
<dbReference type="Pfam" id="PF26607">
    <property type="entry name" value="DUF8189"/>
    <property type="match status" value="2"/>
</dbReference>
<evidence type="ECO:0000313" key="4">
    <source>
        <dbReference type="Proteomes" id="UP000006281"/>
    </source>
</evidence>
<reference evidence="3 4" key="1">
    <citation type="journal article" date="2012" name="BMC Genomics">
        <title>Complete genome sequence of Saccharothrix espanaensis DSM 44229T and comparison to the other completely sequenced Pseudonocardiaceae.</title>
        <authorList>
            <person name="Strobel T."/>
            <person name="Al-Dilaimi A."/>
            <person name="Blom J."/>
            <person name="Gessner A."/>
            <person name="Kalinowski J."/>
            <person name="Luzhetska M."/>
            <person name="Puhler A."/>
            <person name="Szczepanowski R."/>
            <person name="Bechthold A."/>
            <person name="Ruckert C."/>
        </authorList>
    </citation>
    <scope>NUCLEOTIDE SEQUENCE [LARGE SCALE GENOMIC DNA]</scope>
    <source>
        <strain evidence="4">ATCC 51144 / DSM 44229 / JCM 9112 / NBRC 15066 / NRRL 15764</strain>
    </source>
</reference>
<dbReference type="Proteomes" id="UP000006281">
    <property type="component" value="Chromosome"/>
</dbReference>
<feature type="domain" description="PLL-like beta propeller" evidence="2">
    <location>
        <begin position="459"/>
        <end position="559"/>
    </location>
</feature>
<dbReference type="KEGG" id="sesp:BN6_11230"/>
<dbReference type="SUPFAM" id="SSF89372">
    <property type="entry name" value="Fucose-specific lectin"/>
    <property type="match status" value="2"/>
</dbReference>
<dbReference type="STRING" id="1179773.BN6_11230"/>
<feature type="signal peptide" evidence="1">
    <location>
        <begin position="1"/>
        <end position="35"/>
    </location>
</feature>